<reference evidence="2 3" key="1">
    <citation type="submission" date="2019-11" db="EMBL/GenBank/DDBJ databases">
        <authorList>
            <person name="Khan S.A."/>
            <person name="Jeon C.O."/>
            <person name="Chun B.H."/>
        </authorList>
    </citation>
    <scope>NUCLEOTIDE SEQUENCE [LARGE SCALE GENOMIC DNA]</scope>
    <source>
        <strain evidence="2 3">IMCC 1097</strain>
    </source>
</reference>
<dbReference type="OrthoDB" id="5699849at2"/>
<name>A0A5Q2QEL2_9GAMM</name>
<dbReference type="RefSeq" id="WP_153713951.1">
    <property type="nucleotide sequence ID" value="NZ_CP045871.1"/>
</dbReference>
<feature type="transmembrane region" description="Helical" evidence="1">
    <location>
        <begin position="33"/>
        <end position="55"/>
    </location>
</feature>
<feature type="transmembrane region" description="Helical" evidence="1">
    <location>
        <begin position="462"/>
        <end position="483"/>
    </location>
</feature>
<proteinExistence type="predicted"/>
<evidence type="ECO:0000313" key="3">
    <source>
        <dbReference type="Proteomes" id="UP000388235"/>
    </source>
</evidence>
<keyword evidence="1" id="KW-0472">Membrane</keyword>
<evidence type="ECO:0000256" key="1">
    <source>
        <dbReference type="SAM" id="Phobius"/>
    </source>
</evidence>
<protein>
    <recommendedName>
        <fullName evidence="4">Chain length determinant protein</fullName>
    </recommendedName>
</protein>
<keyword evidence="1" id="KW-1133">Transmembrane helix</keyword>
<keyword evidence="1" id="KW-0812">Transmembrane</keyword>
<dbReference type="Proteomes" id="UP000388235">
    <property type="component" value="Chromosome"/>
</dbReference>
<evidence type="ECO:0008006" key="4">
    <source>
        <dbReference type="Google" id="ProtNLM"/>
    </source>
</evidence>
<dbReference type="KEGG" id="llp:GH975_07615"/>
<sequence>MNALTETPLERPPYDDEIDLMDLFQSLWSQRGLIVGITLGCLLALSTMHLALFSLPSSHSVKLNVIFPFKGAESGTYPDGSPFFLSDLTANRTIMTAIEAIAPGIDANDLARALTVTPGNALTETLEGALEDLRADKKTPAERIDQLDQTLDQLTAVANKTAHLRLDVGQLGLSANQGERLLLAILDNWAVVAARDFGVSAAKIALPLQPFEWDRDTDIAENIDALSRRLTTLEQSIRNLQTLPGIETTTDGTTSIIDLTTQANLLRNAKVSPLRSFIYEYYSLLAEDSVSIRIQRDGRIRTLELALDEKNGLLESYKTAFDGIAGAGPRLSNAGNQPLASGPGVDGSFLAEMLSLGEQLGEKELKQTLQTKQLVLLEDISALQRELSLIQTDRELAFSKQQVNDYIDSQFPSAIAGVNALRLDTIDLVEVISQRTLNERQALYQLLGQREVTQDRIVTTKLSLQVALAGVLGLMIGCLIALIRGAMRKRQLV</sequence>
<dbReference type="EMBL" id="CP045871">
    <property type="protein sequence ID" value="QGG80447.1"/>
    <property type="molecule type" value="Genomic_DNA"/>
</dbReference>
<gene>
    <name evidence="2" type="ORF">GH975_07615</name>
</gene>
<organism evidence="2 3">
    <name type="scientific">Litorivicinus lipolyticus</name>
    <dbReference type="NCBI Taxonomy" id="418701"/>
    <lineage>
        <taxon>Bacteria</taxon>
        <taxon>Pseudomonadati</taxon>
        <taxon>Pseudomonadota</taxon>
        <taxon>Gammaproteobacteria</taxon>
        <taxon>Oceanospirillales</taxon>
        <taxon>Litorivicinaceae</taxon>
        <taxon>Litorivicinus</taxon>
    </lineage>
</organism>
<evidence type="ECO:0000313" key="2">
    <source>
        <dbReference type="EMBL" id="QGG80447.1"/>
    </source>
</evidence>
<accession>A0A5Q2QEL2</accession>
<dbReference type="AlphaFoldDB" id="A0A5Q2QEL2"/>
<keyword evidence="3" id="KW-1185">Reference proteome</keyword>